<organism evidence="4 5">
    <name type="scientific">Thelonectria olida</name>
    <dbReference type="NCBI Taxonomy" id="1576542"/>
    <lineage>
        <taxon>Eukaryota</taxon>
        <taxon>Fungi</taxon>
        <taxon>Dikarya</taxon>
        <taxon>Ascomycota</taxon>
        <taxon>Pezizomycotina</taxon>
        <taxon>Sordariomycetes</taxon>
        <taxon>Hypocreomycetidae</taxon>
        <taxon>Hypocreales</taxon>
        <taxon>Nectriaceae</taxon>
        <taxon>Thelonectria</taxon>
    </lineage>
</organism>
<reference evidence="4 5" key="1">
    <citation type="journal article" date="2021" name="Nat. Commun.">
        <title>Genetic determinants of endophytism in the Arabidopsis root mycobiome.</title>
        <authorList>
            <person name="Mesny F."/>
            <person name="Miyauchi S."/>
            <person name="Thiergart T."/>
            <person name="Pickel B."/>
            <person name="Atanasova L."/>
            <person name="Karlsson M."/>
            <person name="Huettel B."/>
            <person name="Barry K.W."/>
            <person name="Haridas S."/>
            <person name="Chen C."/>
            <person name="Bauer D."/>
            <person name="Andreopoulos W."/>
            <person name="Pangilinan J."/>
            <person name="LaButti K."/>
            <person name="Riley R."/>
            <person name="Lipzen A."/>
            <person name="Clum A."/>
            <person name="Drula E."/>
            <person name="Henrissat B."/>
            <person name="Kohler A."/>
            <person name="Grigoriev I.V."/>
            <person name="Martin F.M."/>
            <person name="Hacquard S."/>
        </authorList>
    </citation>
    <scope>NUCLEOTIDE SEQUENCE [LARGE SCALE GENOMIC DNA]</scope>
    <source>
        <strain evidence="4 5">MPI-CAGE-CH-0241</strain>
    </source>
</reference>
<comment type="caution">
    <text evidence="4">The sequence shown here is derived from an EMBL/GenBank/DDBJ whole genome shotgun (WGS) entry which is preliminary data.</text>
</comment>
<dbReference type="InterPro" id="IPR050565">
    <property type="entry name" value="LYPA1-2/EST-like"/>
</dbReference>
<feature type="compositionally biased region" description="Low complexity" evidence="2">
    <location>
        <begin position="1"/>
        <end position="16"/>
    </location>
</feature>
<feature type="region of interest" description="Disordered" evidence="2">
    <location>
        <begin position="1"/>
        <end position="22"/>
    </location>
</feature>
<dbReference type="GO" id="GO:0052689">
    <property type="term" value="F:carboxylic ester hydrolase activity"/>
    <property type="evidence" value="ECO:0007669"/>
    <property type="project" value="TreeGrafter"/>
</dbReference>
<dbReference type="InterPro" id="IPR003140">
    <property type="entry name" value="PLipase/COase/thioEstase"/>
</dbReference>
<dbReference type="InterPro" id="IPR029058">
    <property type="entry name" value="AB_hydrolase_fold"/>
</dbReference>
<proteinExistence type="inferred from homology"/>
<sequence length="328" mass="36065">MHGSSSISSSRGNSSSPGPQGFGPAFILDPVQGYEHTHTAVMLHGRGSGAEEFADELMESRLSDGRNLREALLGWRWVFPSSRELWSETFEEYMPAWFEARSLTDITARQDLQIEGIEASVEYVKAVLEEERERVGWRPERLVLGGISQGGAVGIWTLLSMGETLSKGPGAYVGASSWIPFGDTVERILGIASVSDPAVDAPRGEVESQAHPVDAGVAHDTHSGSGHHPSLETKTETRPFDSFVFRMMKLTDDGKLTETPHPGIPVLLGHGVDDAYVDVDLGRQAARLLSRAGHKIDWREYSGAEQEGHWFQVPNQMDHLYEFLQEQG</sequence>
<dbReference type="GO" id="GO:0005737">
    <property type="term" value="C:cytoplasm"/>
    <property type="evidence" value="ECO:0007669"/>
    <property type="project" value="TreeGrafter"/>
</dbReference>
<feature type="domain" description="Phospholipase/carboxylesterase/thioesterase" evidence="3">
    <location>
        <begin position="35"/>
        <end position="181"/>
    </location>
</feature>
<dbReference type="OrthoDB" id="2418081at2759"/>
<evidence type="ECO:0000256" key="2">
    <source>
        <dbReference type="SAM" id="MobiDB-lite"/>
    </source>
</evidence>
<dbReference type="GO" id="GO:0008474">
    <property type="term" value="F:palmitoyl-(protein) hydrolase activity"/>
    <property type="evidence" value="ECO:0007669"/>
    <property type="project" value="TreeGrafter"/>
</dbReference>
<evidence type="ECO:0000256" key="1">
    <source>
        <dbReference type="ARBA" id="ARBA00006499"/>
    </source>
</evidence>
<name>A0A9P9APN6_9HYPO</name>
<dbReference type="Proteomes" id="UP000777438">
    <property type="component" value="Unassembled WGS sequence"/>
</dbReference>
<dbReference type="Pfam" id="PF02230">
    <property type="entry name" value="Abhydrolase_2"/>
    <property type="match status" value="1"/>
</dbReference>
<dbReference type="PANTHER" id="PTHR10655">
    <property type="entry name" value="LYSOPHOSPHOLIPASE-RELATED"/>
    <property type="match status" value="1"/>
</dbReference>
<dbReference type="PANTHER" id="PTHR10655:SF63">
    <property type="entry name" value="PHOSPHOLIPASE_CARBOXYLESTERASE_THIOESTERASE DOMAIN-CONTAINING PROTEIN"/>
    <property type="match status" value="1"/>
</dbReference>
<accession>A0A9P9APN6</accession>
<keyword evidence="5" id="KW-1185">Reference proteome</keyword>
<gene>
    <name evidence="4" type="ORF">B0T10DRAFT_459829</name>
</gene>
<protein>
    <submittedName>
        <fullName evidence="4">Alpha/Beta hydrolase protein</fullName>
    </submittedName>
</protein>
<dbReference type="EMBL" id="JAGPYM010000011">
    <property type="protein sequence ID" value="KAH6889166.1"/>
    <property type="molecule type" value="Genomic_DNA"/>
</dbReference>
<dbReference type="Gene3D" id="3.40.50.1820">
    <property type="entry name" value="alpha/beta hydrolase"/>
    <property type="match status" value="1"/>
</dbReference>
<evidence type="ECO:0000313" key="4">
    <source>
        <dbReference type="EMBL" id="KAH6889166.1"/>
    </source>
</evidence>
<dbReference type="AlphaFoldDB" id="A0A9P9APN6"/>
<dbReference type="SUPFAM" id="SSF53474">
    <property type="entry name" value="alpha/beta-Hydrolases"/>
    <property type="match status" value="1"/>
</dbReference>
<evidence type="ECO:0000313" key="5">
    <source>
        <dbReference type="Proteomes" id="UP000777438"/>
    </source>
</evidence>
<comment type="similarity">
    <text evidence="1">Belongs to the AB hydrolase superfamily. AB hydrolase 2 family.</text>
</comment>
<keyword evidence="4" id="KW-0378">Hydrolase</keyword>
<feature type="region of interest" description="Disordered" evidence="2">
    <location>
        <begin position="199"/>
        <end position="235"/>
    </location>
</feature>
<evidence type="ECO:0000259" key="3">
    <source>
        <dbReference type="Pfam" id="PF02230"/>
    </source>
</evidence>